<organism evidence="1 2">
    <name type="scientific">Aminobacter aminovorans</name>
    <name type="common">Chelatobacter heintzii</name>
    <dbReference type="NCBI Taxonomy" id="83263"/>
    <lineage>
        <taxon>Bacteria</taxon>
        <taxon>Pseudomonadati</taxon>
        <taxon>Pseudomonadota</taxon>
        <taxon>Alphaproteobacteria</taxon>
        <taxon>Hyphomicrobiales</taxon>
        <taxon>Phyllobacteriaceae</taxon>
        <taxon>Aminobacter</taxon>
    </lineage>
</organism>
<evidence type="ECO:0000313" key="1">
    <source>
        <dbReference type="EMBL" id="SUU91390.1"/>
    </source>
</evidence>
<reference evidence="1 2" key="1">
    <citation type="submission" date="2018-06" db="EMBL/GenBank/DDBJ databases">
        <authorList>
            <consortium name="Pathogen Informatics"/>
            <person name="Doyle S."/>
        </authorList>
    </citation>
    <scope>NUCLEOTIDE SEQUENCE [LARGE SCALE GENOMIC DNA]</scope>
    <source>
        <strain evidence="1 2">NCTC10684</strain>
    </source>
</reference>
<protein>
    <submittedName>
        <fullName evidence="1">Uncharacterized protein</fullName>
    </submittedName>
</protein>
<dbReference type="Proteomes" id="UP000254701">
    <property type="component" value="Unassembled WGS sequence"/>
</dbReference>
<proteinExistence type="predicted"/>
<name>A0A380WR61_AMIAI</name>
<dbReference type="Pfam" id="PF20102">
    <property type="entry name" value="DUF6492"/>
    <property type="match status" value="1"/>
</dbReference>
<gene>
    <name evidence="1" type="ORF">NCTC10684_04654</name>
</gene>
<evidence type="ECO:0000313" key="2">
    <source>
        <dbReference type="Proteomes" id="UP000254701"/>
    </source>
</evidence>
<dbReference type="EMBL" id="UFSM01000001">
    <property type="protein sequence ID" value="SUU91390.1"/>
    <property type="molecule type" value="Genomic_DNA"/>
</dbReference>
<dbReference type="InterPro" id="IPR045499">
    <property type="entry name" value="DUF6492"/>
</dbReference>
<accession>A0A380WR61</accession>
<dbReference type="AlphaFoldDB" id="A0A380WR61"/>
<sequence>MNAKAMSPVPDAALITASYAADFERCRLLCETVDRHVTGASHHYLLVEHRDVALFRQLAGRRRTVIDERELLPSWLRDIPDPTSLFKRRIWLSLKAPPLRGWHVQQLRRMAIAERIEQETLVYVDSDVAFLRSFDCARFWRDGKLRLFRRDGALLKTGHDNQRIWSTNAAVVLGIAAPEISPHDYISTLIAWRRSSVRDMIARIEQVSRRHWVEAVCARRKFSECMIYGRFVDEVAGGAGHYVGSEEFCRVHWTGTPLTDAQFEAFVADMSPEQVAIGMQSFIGTDLGRIRRLVAA</sequence>